<dbReference type="GO" id="GO:0006740">
    <property type="term" value="P:NADPH regeneration"/>
    <property type="evidence" value="ECO:0007669"/>
    <property type="project" value="InterPro"/>
</dbReference>
<evidence type="ECO:0000256" key="1">
    <source>
        <dbReference type="ARBA" id="ARBA00023002"/>
    </source>
</evidence>
<feature type="domain" description="Pyrroline-5-carboxylate reductase catalytic N-terminal" evidence="2">
    <location>
        <begin position="7"/>
        <end position="103"/>
    </location>
</feature>
<comment type="caution">
    <text evidence="3">The sequence shown here is derived from an EMBL/GenBank/DDBJ whole genome shotgun (WGS) entry which is preliminary data.</text>
</comment>
<name>A0AAW9RHV7_9GAMM</name>
<dbReference type="PANTHER" id="PTHR14239">
    <property type="entry name" value="DUDULIN-RELATED"/>
    <property type="match status" value="1"/>
</dbReference>
<organism evidence="3 4">
    <name type="scientific">Elongatibacter sediminis</name>
    <dbReference type="NCBI Taxonomy" id="3119006"/>
    <lineage>
        <taxon>Bacteria</taxon>
        <taxon>Pseudomonadati</taxon>
        <taxon>Pseudomonadota</taxon>
        <taxon>Gammaproteobacteria</taxon>
        <taxon>Chromatiales</taxon>
        <taxon>Wenzhouxiangellaceae</taxon>
        <taxon>Elongatibacter</taxon>
    </lineage>
</organism>
<dbReference type="SUPFAM" id="SSF51735">
    <property type="entry name" value="NAD(P)-binding Rossmann-fold domains"/>
    <property type="match status" value="1"/>
</dbReference>
<dbReference type="GO" id="GO:0016651">
    <property type="term" value="F:oxidoreductase activity, acting on NAD(P)H"/>
    <property type="evidence" value="ECO:0007669"/>
    <property type="project" value="InterPro"/>
</dbReference>
<dbReference type="GO" id="GO:0050661">
    <property type="term" value="F:NADP binding"/>
    <property type="evidence" value="ECO:0007669"/>
    <property type="project" value="InterPro"/>
</dbReference>
<proteinExistence type="predicted"/>
<dbReference type="EMBL" id="JAZHOG010000018">
    <property type="protein sequence ID" value="MEJ8569767.1"/>
    <property type="molecule type" value="Genomic_DNA"/>
</dbReference>
<dbReference type="Pfam" id="PF03807">
    <property type="entry name" value="F420_oxidored"/>
    <property type="match status" value="1"/>
</dbReference>
<evidence type="ECO:0000313" key="3">
    <source>
        <dbReference type="EMBL" id="MEJ8569767.1"/>
    </source>
</evidence>
<dbReference type="Gene3D" id="3.40.50.720">
    <property type="entry name" value="NAD(P)-binding Rossmann-like Domain"/>
    <property type="match status" value="1"/>
</dbReference>
<accession>A0AAW9RHV7</accession>
<dbReference type="Proteomes" id="UP001359886">
    <property type="component" value="Unassembled WGS sequence"/>
</dbReference>
<protein>
    <submittedName>
        <fullName evidence="3">NADPH-dependent F420 reductase</fullName>
    </submittedName>
</protein>
<keyword evidence="1" id="KW-0560">Oxidoreductase</keyword>
<dbReference type="GO" id="GO:0015677">
    <property type="term" value="P:copper ion import"/>
    <property type="evidence" value="ECO:0007669"/>
    <property type="project" value="TreeGrafter"/>
</dbReference>
<dbReference type="InterPro" id="IPR036291">
    <property type="entry name" value="NAD(P)-bd_dom_sf"/>
</dbReference>
<dbReference type="InterPro" id="IPR010185">
    <property type="entry name" value="NpdG"/>
</dbReference>
<dbReference type="NCBIfam" id="TIGR01915">
    <property type="entry name" value="npdG"/>
    <property type="match status" value="1"/>
</dbReference>
<dbReference type="PANTHER" id="PTHR14239:SF0">
    <property type="entry name" value="F420-DEPENDENT NADP REDUCTASE"/>
    <property type="match status" value="1"/>
</dbReference>
<reference evidence="3 4" key="1">
    <citation type="submission" date="2024-02" db="EMBL/GenBank/DDBJ databases">
        <title>A novel Wenzhouxiangellaceae bacterium, isolated from coastal sediments.</title>
        <authorList>
            <person name="Du Z.-J."/>
            <person name="Ye Y.-Q."/>
            <person name="Zhang X.-Y."/>
        </authorList>
    </citation>
    <scope>NUCLEOTIDE SEQUENCE [LARGE SCALE GENOMIC DNA]</scope>
    <source>
        <strain evidence="3 4">CH-27</strain>
    </source>
</reference>
<evidence type="ECO:0000313" key="4">
    <source>
        <dbReference type="Proteomes" id="UP001359886"/>
    </source>
</evidence>
<evidence type="ECO:0000259" key="2">
    <source>
        <dbReference type="Pfam" id="PF03807"/>
    </source>
</evidence>
<dbReference type="RefSeq" id="WP_354697094.1">
    <property type="nucleotide sequence ID" value="NZ_JAZHOG010000018.1"/>
</dbReference>
<sequence>MSEQRPTVAVIGGTGNLGQGLAFQLTQRGYPVVIGSRKADKAEESARELAERTGSEIRGLDNAAAAEAAEIVIMTVPWAHHQGTLETIREGVQGKIFVDTTVPLVPPKVARVQLPEGGTAAAQAQEFLGENVRVVSAFQNVAAAHLQDDTDHHDCDVLVCGNDKEARAVVVRLAEEIGLRAWHAGSIYNSAVAESLTSVLIFMNRFYKINGAGIQITGEPGEAA</sequence>
<dbReference type="GO" id="GO:0070967">
    <property type="term" value="F:coenzyme F420 binding"/>
    <property type="evidence" value="ECO:0007669"/>
    <property type="project" value="InterPro"/>
</dbReference>
<dbReference type="InterPro" id="IPR051267">
    <property type="entry name" value="STEAP_metalloreductase"/>
</dbReference>
<dbReference type="AlphaFoldDB" id="A0AAW9RHV7"/>
<dbReference type="GO" id="GO:0008823">
    <property type="term" value="F:cupric reductase (NADH) activity"/>
    <property type="evidence" value="ECO:0007669"/>
    <property type="project" value="TreeGrafter"/>
</dbReference>
<dbReference type="InterPro" id="IPR028939">
    <property type="entry name" value="P5C_Rdtase_cat_N"/>
</dbReference>
<dbReference type="GO" id="GO:0052851">
    <property type="term" value="F:ferric-chelate reductase (NADPH) activity"/>
    <property type="evidence" value="ECO:0007669"/>
    <property type="project" value="TreeGrafter"/>
</dbReference>
<gene>
    <name evidence="3" type="primary">npdG</name>
    <name evidence="3" type="ORF">V3330_19215</name>
</gene>
<keyword evidence="4" id="KW-1185">Reference proteome</keyword>
<dbReference type="GO" id="GO:0005886">
    <property type="term" value="C:plasma membrane"/>
    <property type="evidence" value="ECO:0007669"/>
    <property type="project" value="TreeGrafter"/>
</dbReference>